<evidence type="ECO:0000313" key="4">
    <source>
        <dbReference type="EMBL" id="EFJ06475.1"/>
    </source>
</evidence>
<evidence type="ECO:0000256" key="2">
    <source>
        <dbReference type="ARBA" id="ARBA00022737"/>
    </source>
</evidence>
<dbReference type="SMART" id="SM00365">
    <property type="entry name" value="LRR_SD22"/>
    <property type="match status" value="4"/>
</dbReference>
<protein>
    <recommendedName>
        <fullName evidence="6">U2A'/phosphoprotein 32 family A C-terminal domain-containing protein</fullName>
    </recommendedName>
</protein>
<dbReference type="InterPro" id="IPR032675">
    <property type="entry name" value="LRR_dom_sf"/>
</dbReference>
<evidence type="ECO:0000256" key="3">
    <source>
        <dbReference type="SAM" id="MobiDB-lite"/>
    </source>
</evidence>
<accession>D8TAB4</accession>
<gene>
    <name evidence="4" type="ORF">SELMODRAFT_448803</name>
</gene>
<feature type="region of interest" description="Disordered" evidence="3">
    <location>
        <begin position="126"/>
        <end position="154"/>
    </location>
</feature>
<dbReference type="Gramene" id="EFJ06475">
    <property type="protein sequence ID" value="EFJ06475"/>
    <property type="gene ID" value="SELMODRAFT_448803"/>
</dbReference>
<dbReference type="STRING" id="88036.D8TAB4"/>
<dbReference type="SUPFAM" id="SSF52075">
    <property type="entry name" value="Outer arm dynein light chain 1"/>
    <property type="match status" value="1"/>
</dbReference>
<dbReference type="HOGENOM" id="CLU_550312_0_0_1"/>
<dbReference type="InParanoid" id="D8TAB4"/>
<evidence type="ECO:0000256" key="1">
    <source>
        <dbReference type="ARBA" id="ARBA00022614"/>
    </source>
</evidence>
<dbReference type="InterPro" id="IPR003591">
    <property type="entry name" value="Leu-rich_rpt_typical-subtyp"/>
</dbReference>
<dbReference type="PANTHER" id="PTHR15454:SF7">
    <property type="entry name" value="OS07G0106100 PROTEIN"/>
    <property type="match status" value="1"/>
</dbReference>
<keyword evidence="1" id="KW-0433">Leucine-rich repeat</keyword>
<dbReference type="AlphaFoldDB" id="D8TAB4"/>
<dbReference type="Proteomes" id="UP000001514">
    <property type="component" value="Unassembled WGS sequence"/>
</dbReference>
<dbReference type="PANTHER" id="PTHR15454">
    <property type="entry name" value="NISCHARIN RELATED"/>
    <property type="match status" value="1"/>
</dbReference>
<evidence type="ECO:0000313" key="5">
    <source>
        <dbReference type="Proteomes" id="UP000001514"/>
    </source>
</evidence>
<dbReference type="OrthoDB" id="1904536at2759"/>
<dbReference type="Gene3D" id="3.80.10.10">
    <property type="entry name" value="Ribonuclease Inhibitor"/>
    <property type="match status" value="1"/>
</dbReference>
<feature type="compositionally biased region" description="Basic residues" evidence="3">
    <location>
        <begin position="459"/>
        <end position="468"/>
    </location>
</feature>
<dbReference type="EMBL" id="GL377701">
    <property type="protein sequence ID" value="EFJ06475.1"/>
    <property type="molecule type" value="Genomic_DNA"/>
</dbReference>
<dbReference type="FunFam" id="3.80.10.10:FF:000320">
    <property type="entry name" value="Protein phosphatase 1 regulatory subunit pprA"/>
    <property type="match status" value="1"/>
</dbReference>
<feature type="region of interest" description="Disordered" evidence="3">
    <location>
        <begin position="423"/>
        <end position="476"/>
    </location>
</feature>
<keyword evidence="5" id="KW-1185">Reference proteome</keyword>
<evidence type="ECO:0008006" key="6">
    <source>
        <dbReference type="Google" id="ProtNLM"/>
    </source>
</evidence>
<proteinExistence type="predicted"/>
<reference evidence="4 5" key="1">
    <citation type="journal article" date="2011" name="Science">
        <title>The Selaginella genome identifies genetic changes associated with the evolution of vascular plants.</title>
        <authorList>
            <person name="Banks J.A."/>
            <person name="Nishiyama T."/>
            <person name="Hasebe M."/>
            <person name="Bowman J.L."/>
            <person name="Gribskov M."/>
            <person name="dePamphilis C."/>
            <person name="Albert V.A."/>
            <person name="Aono N."/>
            <person name="Aoyama T."/>
            <person name="Ambrose B.A."/>
            <person name="Ashton N.W."/>
            <person name="Axtell M.J."/>
            <person name="Barker E."/>
            <person name="Barker M.S."/>
            <person name="Bennetzen J.L."/>
            <person name="Bonawitz N.D."/>
            <person name="Chapple C."/>
            <person name="Cheng C."/>
            <person name="Correa L.G."/>
            <person name="Dacre M."/>
            <person name="DeBarry J."/>
            <person name="Dreyer I."/>
            <person name="Elias M."/>
            <person name="Engstrom E.M."/>
            <person name="Estelle M."/>
            <person name="Feng L."/>
            <person name="Finet C."/>
            <person name="Floyd S.K."/>
            <person name="Frommer W.B."/>
            <person name="Fujita T."/>
            <person name="Gramzow L."/>
            <person name="Gutensohn M."/>
            <person name="Harholt J."/>
            <person name="Hattori M."/>
            <person name="Heyl A."/>
            <person name="Hirai T."/>
            <person name="Hiwatashi Y."/>
            <person name="Ishikawa M."/>
            <person name="Iwata M."/>
            <person name="Karol K.G."/>
            <person name="Koehler B."/>
            <person name="Kolukisaoglu U."/>
            <person name="Kubo M."/>
            <person name="Kurata T."/>
            <person name="Lalonde S."/>
            <person name="Li K."/>
            <person name="Li Y."/>
            <person name="Litt A."/>
            <person name="Lyons E."/>
            <person name="Manning G."/>
            <person name="Maruyama T."/>
            <person name="Michael T.P."/>
            <person name="Mikami K."/>
            <person name="Miyazaki S."/>
            <person name="Morinaga S."/>
            <person name="Murata T."/>
            <person name="Mueller-Roeber B."/>
            <person name="Nelson D.R."/>
            <person name="Obara M."/>
            <person name="Oguri Y."/>
            <person name="Olmstead R.G."/>
            <person name="Onodera N."/>
            <person name="Petersen B.L."/>
            <person name="Pils B."/>
            <person name="Prigge M."/>
            <person name="Rensing S.A."/>
            <person name="Riano-Pachon D.M."/>
            <person name="Roberts A.W."/>
            <person name="Sato Y."/>
            <person name="Scheller H.V."/>
            <person name="Schulz B."/>
            <person name="Schulz C."/>
            <person name="Shakirov E.V."/>
            <person name="Shibagaki N."/>
            <person name="Shinohara N."/>
            <person name="Shippen D.E."/>
            <person name="Soerensen I."/>
            <person name="Sotooka R."/>
            <person name="Sugimoto N."/>
            <person name="Sugita M."/>
            <person name="Sumikawa N."/>
            <person name="Tanurdzic M."/>
            <person name="Theissen G."/>
            <person name="Ulvskov P."/>
            <person name="Wakazuki S."/>
            <person name="Weng J.K."/>
            <person name="Willats W.W."/>
            <person name="Wipf D."/>
            <person name="Wolf P.G."/>
            <person name="Yang L."/>
            <person name="Zimmer A.D."/>
            <person name="Zhu Q."/>
            <person name="Mitros T."/>
            <person name="Hellsten U."/>
            <person name="Loque D."/>
            <person name="Otillar R."/>
            <person name="Salamov A."/>
            <person name="Schmutz J."/>
            <person name="Shapiro H."/>
            <person name="Lindquist E."/>
            <person name="Lucas S."/>
            <person name="Rokhsar D."/>
            <person name="Grigoriev I.V."/>
        </authorList>
    </citation>
    <scope>NUCLEOTIDE SEQUENCE [LARGE SCALE GENOMIC DNA]</scope>
</reference>
<dbReference type="eggNOG" id="KOG0531">
    <property type="taxonomic scope" value="Eukaryota"/>
</dbReference>
<dbReference type="PROSITE" id="PS51450">
    <property type="entry name" value="LRR"/>
    <property type="match status" value="3"/>
</dbReference>
<feature type="compositionally biased region" description="Acidic residues" evidence="3">
    <location>
        <begin position="139"/>
        <end position="152"/>
    </location>
</feature>
<sequence length="498" mass="54082">MGKVFCLPVFSRKANKIKLELPEGDESFTVSTTPASQAAPAITSPDVELQAIQGDTQSSFEHAAHEEQVALEVGDVFSDPGLYGRDFTESSATSEEVIDATNTNAIAININDATDDARANLALALPEDPEERKQPGDDDHNEDDQLGDDEDDQQRTRVVLQSSDFHSNTTAMFTTQDRVEEWVKSIDTSSTEPLIELPVGETSATNHAARSSNHSSRDVELANSVARSLDFHSTTAHFSGIGLTLIPCLSTFSHLKTLKLSANAIVRITPGVLPKGLHSLDLSRNKITVIEGLRELTKLRSLNLSYNRILRIGQGLANCTSIRELYLACNKINEVEGLHRLTKLSCLDLSFNRLASTKSLGQIAAAYTSLVAINLVGNPVLVNVGEEQLKRFVTGLAPNLIFLNKQPIKGGISNRDAVARSFAAGSSRHSPHHNASSSKRSSSASTSSTALRVGNRGGQHQHHHHHHHEQQQLRDSKMAQLKSIHRVQSDGALQNSAD</sequence>
<dbReference type="GO" id="GO:0005737">
    <property type="term" value="C:cytoplasm"/>
    <property type="evidence" value="ECO:0000318"/>
    <property type="project" value="GO_Central"/>
</dbReference>
<dbReference type="KEGG" id="smo:SELMODRAFT_448803"/>
<keyword evidence="2" id="KW-0677">Repeat</keyword>
<feature type="compositionally biased region" description="Low complexity" evidence="3">
    <location>
        <begin position="435"/>
        <end position="450"/>
    </location>
</feature>
<dbReference type="InterPro" id="IPR001611">
    <property type="entry name" value="Leu-rich_rpt"/>
</dbReference>
<dbReference type="Pfam" id="PF13855">
    <property type="entry name" value="LRR_8"/>
    <property type="match status" value="1"/>
</dbReference>
<dbReference type="SMART" id="SM00369">
    <property type="entry name" value="LRR_TYP"/>
    <property type="match status" value="3"/>
</dbReference>
<name>D8TAB4_SELML</name>
<organism evidence="5">
    <name type="scientific">Selaginella moellendorffii</name>
    <name type="common">Spikemoss</name>
    <dbReference type="NCBI Taxonomy" id="88036"/>
    <lineage>
        <taxon>Eukaryota</taxon>
        <taxon>Viridiplantae</taxon>
        <taxon>Streptophyta</taxon>
        <taxon>Embryophyta</taxon>
        <taxon>Tracheophyta</taxon>
        <taxon>Lycopodiopsida</taxon>
        <taxon>Selaginellales</taxon>
        <taxon>Selaginellaceae</taxon>
        <taxon>Selaginella</taxon>
    </lineage>
</organism>